<reference evidence="1 2" key="1">
    <citation type="submission" date="2019-04" db="EMBL/GenBank/DDBJ databases">
        <title>Novel bacteriophages capable of disrupting biofilms from clinical strains of Aeromonas hydrophila with intrinsic antibiotic resistance.</title>
        <authorList>
            <person name="Kabwe M."/>
            <person name="Brown T.L."/>
            <person name="Speirs L."/>
            <person name="Ku H."/>
            <person name="Leach M."/>
            <person name="Chan H.T."/>
            <person name="Petrovski S."/>
            <person name="Lock P."/>
            <person name="Tucci J."/>
        </authorList>
    </citation>
    <scope>NUCLEOTIDE SEQUENCE [LARGE SCALE GENOMIC DNA]</scope>
</reference>
<dbReference type="Proteomes" id="UP000318420">
    <property type="component" value="Segment"/>
</dbReference>
<evidence type="ECO:0000313" key="1">
    <source>
        <dbReference type="EMBL" id="QDH47230.1"/>
    </source>
</evidence>
<proteinExistence type="predicted"/>
<sequence length="107" mass="12543">MMSKRLDSLWVSAEREVEIFTSQKQGTLLDRFKSLVAYKNGDRSINVTSEMLQVRSYLAPVVKGVPIYKVWENMYSVSHRLLKGRSVDYYLCQFIKSMRELNKSIKQ</sequence>
<accession>A0A514A1R9</accession>
<name>A0A514A1R9_9CAUD</name>
<protein>
    <submittedName>
        <fullName evidence="1">Uncharacterized protein</fullName>
    </submittedName>
</protein>
<organism evidence="1 2">
    <name type="scientific">Aeromonas phage LAh10</name>
    <dbReference type="NCBI Taxonomy" id="2591025"/>
    <lineage>
        <taxon>Viruses</taxon>
        <taxon>Duplodnaviria</taxon>
        <taxon>Heunggongvirae</taxon>
        <taxon>Uroviricota</taxon>
        <taxon>Caudoviricetes</taxon>
        <taxon>Chimalliviridae</taxon>
        <taxon>Ludhianavirus</taxon>
        <taxon>Ludhianavirus LAh10</taxon>
    </lineage>
</organism>
<keyword evidence="2" id="KW-1185">Reference proteome</keyword>
<evidence type="ECO:0000313" key="2">
    <source>
        <dbReference type="Proteomes" id="UP000318420"/>
    </source>
</evidence>
<dbReference type="EMBL" id="MK838116">
    <property type="protein sequence ID" value="QDH47230.1"/>
    <property type="molecule type" value="Genomic_DNA"/>
</dbReference>
<gene>
    <name evidence="1" type="ORF">LAh10_71</name>
</gene>